<evidence type="ECO:0000313" key="2">
    <source>
        <dbReference type="EMBL" id="TNJ27194.1"/>
    </source>
</evidence>
<gene>
    <name evidence="2" type="ORF">GMRT_14047</name>
</gene>
<dbReference type="Proteomes" id="UP000315496">
    <property type="component" value="Chromosome 4"/>
</dbReference>
<keyword evidence="3" id="KW-1185">Reference proteome</keyword>
<sequence length="131" mass="14358">MSQYQLSSCRGLAASQSIQASLRTPQPGYPHKPGQEEDVREGPEMRPGWSERSGLIIPSSFTICARIPVSPVIIFRVVMLDVSLVVLVSILQARHPSSSHIRSDWLLHLQDSGTCTEGQIVGYATILFTSP</sequence>
<protein>
    <submittedName>
        <fullName evidence="2">Uncharacterized protein</fullName>
    </submittedName>
</protein>
<name>A0A4Z1SN68_GIAMU</name>
<dbReference type="AlphaFoldDB" id="A0A4Z1SN68"/>
<comment type="caution">
    <text evidence="2">The sequence shown here is derived from an EMBL/GenBank/DDBJ whole genome shotgun (WGS) entry which is preliminary data.</text>
</comment>
<reference evidence="2 3" key="1">
    <citation type="submission" date="2019-05" db="EMBL/GenBank/DDBJ databases">
        <title>The compact genome of Giardia muris reveals important steps in the evolution of intestinal protozoan parasites.</title>
        <authorList>
            <person name="Xu F."/>
            <person name="Jimenez-Gonzalez A."/>
            <person name="Einarsson E."/>
            <person name="Astvaldsson A."/>
            <person name="Peirasmaki D."/>
            <person name="Eckmann L."/>
            <person name="Andersson J.O."/>
            <person name="Svard S.G."/>
            <person name="Jerlstrom-Hultqvist J."/>
        </authorList>
    </citation>
    <scope>NUCLEOTIDE SEQUENCE [LARGE SCALE GENOMIC DNA]</scope>
    <source>
        <strain evidence="2 3">Roberts-Thomson</strain>
    </source>
</reference>
<accession>A0A4Z1SN68</accession>
<proteinExistence type="predicted"/>
<dbReference type="VEuPathDB" id="GiardiaDB:GMRT_14047"/>
<organism evidence="2 3">
    <name type="scientific">Giardia muris</name>
    <dbReference type="NCBI Taxonomy" id="5742"/>
    <lineage>
        <taxon>Eukaryota</taxon>
        <taxon>Metamonada</taxon>
        <taxon>Diplomonadida</taxon>
        <taxon>Hexamitidae</taxon>
        <taxon>Giardiinae</taxon>
        <taxon>Giardia</taxon>
    </lineage>
</organism>
<evidence type="ECO:0000313" key="3">
    <source>
        <dbReference type="Proteomes" id="UP000315496"/>
    </source>
</evidence>
<evidence type="ECO:0000256" key="1">
    <source>
        <dbReference type="SAM" id="MobiDB-lite"/>
    </source>
</evidence>
<feature type="compositionally biased region" description="Basic and acidic residues" evidence="1">
    <location>
        <begin position="33"/>
        <end position="44"/>
    </location>
</feature>
<dbReference type="EMBL" id="VDLU01000004">
    <property type="protein sequence ID" value="TNJ27194.1"/>
    <property type="molecule type" value="Genomic_DNA"/>
</dbReference>
<feature type="region of interest" description="Disordered" evidence="1">
    <location>
        <begin position="21"/>
        <end position="48"/>
    </location>
</feature>